<dbReference type="PANTHER" id="PTHR46561:SF15">
    <property type="entry name" value="G_PROTEIN_RECEP_F1_2 DOMAIN-CONTAINING PROTEIN"/>
    <property type="match status" value="1"/>
</dbReference>
<evidence type="ECO:0000313" key="7">
    <source>
        <dbReference type="Proteomes" id="UP000005237"/>
    </source>
</evidence>
<feature type="transmembrane region" description="Helical" evidence="5">
    <location>
        <begin position="189"/>
        <end position="213"/>
    </location>
</feature>
<dbReference type="Pfam" id="PF10292">
    <property type="entry name" value="7TM_GPCR_Srab"/>
    <property type="match status" value="1"/>
</dbReference>
<dbReference type="PANTHER" id="PTHR46561">
    <property type="entry name" value="SERPENTINE RECEPTOR, CLASS AB (CLASS A-LIKE)-RELATED"/>
    <property type="match status" value="1"/>
</dbReference>
<keyword evidence="7" id="KW-1185">Reference proteome</keyword>
<keyword evidence="3 5" id="KW-1133">Transmembrane helix</keyword>
<proteinExistence type="predicted"/>
<evidence type="ECO:0000256" key="1">
    <source>
        <dbReference type="ARBA" id="ARBA00004141"/>
    </source>
</evidence>
<feature type="transmembrane region" description="Helical" evidence="5">
    <location>
        <begin position="248"/>
        <end position="267"/>
    </location>
</feature>
<dbReference type="GO" id="GO:0016020">
    <property type="term" value="C:membrane"/>
    <property type="evidence" value="ECO:0007669"/>
    <property type="project" value="UniProtKB-SubCell"/>
</dbReference>
<dbReference type="Proteomes" id="UP000005237">
    <property type="component" value="Unassembled WGS sequence"/>
</dbReference>
<keyword evidence="2 5" id="KW-0812">Transmembrane</keyword>
<feature type="transmembrane region" description="Helical" evidence="5">
    <location>
        <begin position="30"/>
        <end position="51"/>
    </location>
</feature>
<accession>A0A8R1DMX8</accession>
<evidence type="ECO:0000256" key="2">
    <source>
        <dbReference type="ARBA" id="ARBA00022692"/>
    </source>
</evidence>
<reference evidence="6" key="2">
    <citation type="submission" date="2022-06" db="UniProtKB">
        <authorList>
            <consortium name="EnsemblMetazoa"/>
        </authorList>
    </citation>
    <scope>IDENTIFICATION</scope>
    <source>
        <strain evidence="6">DF5081</strain>
    </source>
</reference>
<feature type="transmembrane region" description="Helical" evidence="5">
    <location>
        <begin position="287"/>
        <end position="311"/>
    </location>
</feature>
<reference evidence="7" key="1">
    <citation type="submission" date="2010-08" db="EMBL/GenBank/DDBJ databases">
        <authorList>
            <consortium name="Caenorhabditis japonica Sequencing Consortium"/>
            <person name="Wilson R.K."/>
        </authorList>
    </citation>
    <scope>NUCLEOTIDE SEQUENCE [LARGE SCALE GENOMIC DNA]</scope>
    <source>
        <strain evidence="7">DF5081</strain>
    </source>
</reference>
<dbReference type="InterPro" id="IPR053286">
    <property type="entry name" value="Nematode_rcpt-like_srab"/>
</dbReference>
<keyword evidence="4 5" id="KW-0472">Membrane</keyword>
<sequence length="376" mass="42353">MDKKYMNCTRCELCGTADVIHSSSFMEYSILFRLLTSPLATMGIGLLSAAIVKTEGIHVNTKIILFVLCISAIVCNAGIIVDSLYKFFISNVMPDYMQCDFQVFNPQYGLVIRHIEIMGSTCFSTSSAALAIERTIATIFYRSYSQKPTLGSILVVFQVAICFIPIWNIRMPKQIYPYSPPELHDYQLYHGISMSMTLINALSIFVFIVLWTVNYYRKRVMERGHLQVVLARHNLHDNMATTRCMAPVIFIVCLIVASAELIFLMATPKYNADTIVTHQVLDEVIDYSFYGELQLTIIPALFIVLILLLIAQSRKIRESFLLVSNLSICFPVKAHTADSRSSSESSSSSSSDVYSGRIHWSSKMDGLSITPQDPKY</sequence>
<organism evidence="6 7">
    <name type="scientific">Caenorhabditis japonica</name>
    <dbReference type="NCBI Taxonomy" id="281687"/>
    <lineage>
        <taxon>Eukaryota</taxon>
        <taxon>Metazoa</taxon>
        <taxon>Ecdysozoa</taxon>
        <taxon>Nematoda</taxon>
        <taxon>Chromadorea</taxon>
        <taxon>Rhabditida</taxon>
        <taxon>Rhabditina</taxon>
        <taxon>Rhabditomorpha</taxon>
        <taxon>Rhabditoidea</taxon>
        <taxon>Rhabditidae</taxon>
        <taxon>Peloderinae</taxon>
        <taxon>Caenorhabditis</taxon>
    </lineage>
</organism>
<evidence type="ECO:0000313" key="6">
    <source>
        <dbReference type="EnsemblMetazoa" id="CJA06867b.1"/>
    </source>
</evidence>
<name>A0A8R1DMX8_CAEJA</name>
<dbReference type="AlphaFoldDB" id="A0A8R1DMX8"/>
<feature type="transmembrane region" description="Helical" evidence="5">
    <location>
        <begin position="63"/>
        <end position="85"/>
    </location>
</feature>
<protein>
    <submittedName>
        <fullName evidence="6">Uncharacterized protein</fullName>
    </submittedName>
</protein>
<dbReference type="EnsemblMetazoa" id="CJA06867b.1">
    <property type="protein sequence ID" value="CJA06867b.1"/>
    <property type="gene ID" value="WBGene00126071"/>
</dbReference>
<evidence type="ECO:0000256" key="4">
    <source>
        <dbReference type="ARBA" id="ARBA00023136"/>
    </source>
</evidence>
<feature type="transmembrane region" description="Helical" evidence="5">
    <location>
        <begin position="150"/>
        <end position="169"/>
    </location>
</feature>
<evidence type="ECO:0000256" key="3">
    <source>
        <dbReference type="ARBA" id="ARBA00022989"/>
    </source>
</evidence>
<dbReference type="InterPro" id="IPR019408">
    <property type="entry name" value="7TM_GPCR_serpentine_rcpt_Srab"/>
</dbReference>
<evidence type="ECO:0000256" key="5">
    <source>
        <dbReference type="SAM" id="Phobius"/>
    </source>
</evidence>
<comment type="subcellular location">
    <subcellularLocation>
        <location evidence="1">Membrane</location>
        <topology evidence="1">Multi-pass membrane protein</topology>
    </subcellularLocation>
</comment>